<name>A0A1T5BMS7_9SPHN</name>
<dbReference type="EMBL" id="FUYM01000003">
    <property type="protein sequence ID" value="SKB48498.1"/>
    <property type="molecule type" value="Genomic_DNA"/>
</dbReference>
<dbReference type="Proteomes" id="UP000189818">
    <property type="component" value="Unassembled WGS sequence"/>
</dbReference>
<keyword evidence="2" id="KW-1185">Reference proteome</keyword>
<proteinExistence type="predicted"/>
<evidence type="ECO:0000313" key="2">
    <source>
        <dbReference type="Proteomes" id="UP000189818"/>
    </source>
</evidence>
<reference evidence="2" key="1">
    <citation type="submission" date="2017-02" db="EMBL/GenBank/DDBJ databases">
        <authorList>
            <person name="Varghese N."/>
            <person name="Submissions S."/>
        </authorList>
    </citation>
    <scope>NUCLEOTIDE SEQUENCE [LARGE SCALE GENOMIC DNA]</scope>
    <source>
        <strain evidence="2">UM2</strain>
    </source>
</reference>
<accession>A0A1T5BMS7</accession>
<dbReference type="RefSeq" id="WP_079647468.1">
    <property type="nucleotide sequence ID" value="NZ_FUYM01000003.1"/>
</dbReference>
<sequence>MGEAQTTVDAAEAMIAEIVALTTVPDVNSWMSNADFSLLDDDEAERVRTAAAEHSELIKRAARVAASK</sequence>
<dbReference type="STRING" id="439228.SAMN06295920_103131"/>
<organism evidence="1 2">
    <name type="scientific">Rhizorhabdus histidinilytica</name>
    <dbReference type="NCBI Taxonomy" id="439228"/>
    <lineage>
        <taxon>Bacteria</taxon>
        <taxon>Pseudomonadati</taxon>
        <taxon>Pseudomonadota</taxon>
        <taxon>Alphaproteobacteria</taxon>
        <taxon>Sphingomonadales</taxon>
        <taxon>Sphingomonadaceae</taxon>
        <taxon>Rhizorhabdus</taxon>
    </lineage>
</organism>
<dbReference type="AlphaFoldDB" id="A0A1T5BMS7"/>
<gene>
    <name evidence="1" type="ORF">SAMN06295920_103131</name>
</gene>
<evidence type="ECO:0000313" key="1">
    <source>
        <dbReference type="EMBL" id="SKB48498.1"/>
    </source>
</evidence>
<protein>
    <submittedName>
        <fullName evidence="1">Uncharacterized protein</fullName>
    </submittedName>
</protein>